<sequence>MMQITDFQKIGVGLAGFGIAFLFLGVLFLFDKGLLAIGNILFICGLACVIGLERTFRFFFQRHKLKATSFFVGGILIVLLGWPVIGMCVEMYGFFLLFSGFFPVAVNFLRRVPIIGTILDLPYIRNAADRIAGSNSMDMA</sequence>
<dbReference type="GO" id="GO:0005829">
    <property type="term" value="C:cytosol"/>
    <property type="evidence" value="ECO:0007669"/>
    <property type="project" value="GOC"/>
</dbReference>
<comment type="similarity">
    <text evidence="6">Belongs to the GOT1 family.</text>
</comment>
<dbReference type="RefSeq" id="XP_022297632.1">
    <property type="nucleotide sequence ID" value="XM_022441924.1"/>
</dbReference>
<dbReference type="GO" id="GO:0006888">
    <property type="term" value="P:endoplasmic reticulum to Golgi vesicle-mediated transport"/>
    <property type="evidence" value="ECO:0007669"/>
    <property type="project" value="InterPro"/>
</dbReference>
<evidence type="ECO:0000256" key="3">
    <source>
        <dbReference type="ARBA" id="ARBA00022989"/>
    </source>
</evidence>
<evidence type="ECO:0000313" key="8">
    <source>
        <dbReference type="Proteomes" id="UP000694844"/>
    </source>
</evidence>
<evidence type="ECO:0000256" key="4">
    <source>
        <dbReference type="ARBA" id="ARBA00023034"/>
    </source>
</evidence>
<name>A0A8B8B2W4_CRAVI</name>
<feature type="transmembrane region" description="Helical" evidence="7">
    <location>
        <begin position="12"/>
        <end position="30"/>
    </location>
</feature>
<evidence type="ECO:0000313" key="10">
    <source>
        <dbReference type="RefSeq" id="XP_022292413.1"/>
    </source>
</evidence>
<accession>A0A8B8B2W4</accession>
<dbReference type="RefSeq" id="XP_022292407.1">
    <property type="nucleotide sequence ID" value="XM_022436699.1"/>
</dbReference>
<dbReference type="GO" id="GO:0000139">
    <property type="term" value="C:Golgi membrane"/>
    <property type="evidence" value="ECO:0007669"/>
    <property type="project" value="UniProtKB-SubCell"/>
</dbReference>
<dbReference type="PANTHER" id="PTHR21493:SF9">
    <property type="entry name" value="GOLGI TRANSPORT PROTEIN 1-RELATED"/>
    <property type="match status" value="1"/>
</dbReference>
<dbReference type="OrthoDB" id="204784at2759"/>
<reference evidence="8" key="1">
    <citation type="submission" date="2024-06" db="UniProtKB">
        <authorList>
            <consortium name="RefSeq"/>
        </authorList>
    </citation>
    <scope>NUCLEOTIDE SEQUENCE [LARGE SCALE GENOMIC DNA]</scope>
    <source>
        <tissue evidence="12">Whole sample</tissue>
    </source>
</reference>
<dbReference type="AlphaFoldDB" id="A0A8B8B2W4"/>
<dbReference type="Proteomes" id="UP000694844">
    <property type="component" value="Chromosome 1"/>
</dbReference>
<feature type="transmembrane region" description="Helical" evidence="7">
    <location>
        <begin position="91"/>
        <end position="109"/>
    </location>
</feature>
<keyword evidence="8" id="KW-1185">Reference proteome</keyword>
<keyword evidence="3 7" id="KW-1133">Transmembrane helix</keyword>
<gene>
    <name evidence="11 12" type="primary">LOC111106990</name>
    <name evidence="9 10" type="synonym">LOC111103418</name>
</gene>
<evidence type="ECO:0000256" key="1">
    <source>
        <dbReference type="ARBA" id="ARBA00004653"/>
    </source>
</evidence>
<keyword evidence="5 7" id="KW-0472">Membrane</keyword>
<keyword evidence="4" id="KW-0333">Golgi apparatus</keyword>
<comment type="subcellular location">
    <subcellularLocation>
        <location evidence="1">Golgi apparatus membrane</location>
        <topology evidence="1">Multi-pass membrane protein</topology>
    </subcellularLocation>
</comment>
<evidence type="ECO:0000313" key="12">
    <source>
        <dbReference type="RefSeq" id="XP_022297632.1"/>
    </source>
</evidence>
<dbReference type="InterPro" id="IPR045176">
    <property type="entry name" value="Got1"/>
</dbReference>
<dbReference type="InterPro" id="IPR007305">
    <property type="entry name" value="Vesicle_transpt_Got1/SFT2"/>
</dbReference>
<organism evidence="8 11">
    <name type="scientific">Crassostrea virginica</name>
    <name type="common">Eastern oyster</name>
    <dbReference type="NCBI Taxonomy" id="6565"/>
    <lineage>
        <taxon>Eukaryota</taxon>
        <taxon>Metazoa</taxon>
        <taxon>Spiralia</taxon>
        <taxon>Lophotrochozoa</taxon>
        <taxon>Mollusca</taxon>
        <taxon>Bivalvia</taxon>
        <taxon>Autobranchia</taxon>
        <taxon>Pteriomorphia</taxon>
        <taxon>Ostreida</taxon>
        <taxon>Ostreoidea</taxon>
        <taxon>Ostreidae</taxon>
        <taxon>Crassostrea</taxon>
    </lineage>
</organism>
<protein>
    <submittedName>
        <fullName evidence="9 10">Vesicle transport protein GOT1B-like</fullName>
    </submittedName>
</protein>
<dbReference type="PANTHER" id="PTHR21493">
    <property type="entry name" value="CGI-141-RELATED/LIPASE CONTAINING PROTEIN"/>
    <property type="match status" value="1"/>
</dbReference>
<dbReference type="KEGG" id="cvn:111103418"/>
<feature type="transmembrane region" description="Helical" evidence="7">
    <location>
        <begin position="65"/>
        <end position="85"/>
    </location>
</feature>
<evidence type="ECO:0000256" key="5">
    <source>
        <dbReference type="ARBA" id="ARBA00023136"/>
    </source>
</evidence>
<keyword evidence="2 7" id="KW-0812">Transmembrane</keyword>
<dbReference type="RefSeq" id="XP_022297626.1">
    <property type="nucleotide sequence ID" value="XM_022441918.1"/>
</dbReference>
<proteinExistence type="inferred from homology"/>
<evidence type="ECO:0000256" key="2">
    <source>
        <dbReference type="ARBA" id="ARBA00022692"/>
    </source>
</evidence>
<dbReference type="KEGG" id="cvn:111106990"/>
<dbReference type="RefSeq" id="XP_022292413.1">
    <property type="nucleotide sequence ID" value="XM_022436705.1"/>
</dbReference>
<evidence type="ECO:0000256" key="7">
    <source>
        <dbReference type="SAM" id="Phobius"/>
    </source>
</evidence>
<evidence type="ECO:0000313" key="11">
    <source>
        <dbReference type="RefSeq" id="XP_022297626.1"/>
    </source>
</evidence>
<feature type="transmembrane region" description="Helical" evidence="7">
    <location>
        <begin position="36"/>
        <end position="53"/>
    </location>
</feature>
<evidence type="ECO:0000256" key="6">
    <source>
        <dbReference type="ARBA" id="ARBA00025799"/>
    </source>
</evidence>
<dbReference type="GeneID" id="111106990"/>
<reference evidence="9 10" key="2">
    <citation type="submission" date="2025-04" db="UniProtKB">
        <authorList>
            <consortium name="RefSeq"/>
        </authorList>
    </citation>
    <scope>IDENTIFICATION</scope>
    <source>
        <tissue evidence="9 10">Whole sample</tissue>
    </source>
</reference>
<dbReference type="GO" id="GO:0042147">
    <property type="term" value="P:retrograde transport, endosome to Golgi"/>
    <property type="evidence" value="ECO:0007669"/>
    <property type="project" value="InterPro"/>
</dbReference>
<evidence type="ECO:0000313" key="9">
    <source>
        <dbReference type="RefSeq" id="XP_022292407.1"/>
    </source>
</evidence>
<dbReference type="GO" id="GO:0005783">
    <property type="term" value="C:endoplasmic reticulum"/>
    <property type="evidence" value="ECO:0007669"/>
    <property type="project" value="TreeGrafter"/>
</dbReference>
<dbReference type="Pfam" id="PF04178">
    <property type="entry name" value="Got1"/>
    <property type="match status" value="1"/>
</dbReference>